<sequence length="512" mass="57986">MLFKIVTGGDSVEGSAFSKKEVVHQTGSIQELQEQVSYYCGNTHDLVTLQIKNDSIERTSLMIYIEPLIDQIKLEELLEWSREMKWLTNERMTSSKIQMYDAGLMFEQLVKQLLEGEAFLLSFENNAWEVEGIKIPKELSRAIEEPKSEQVLRGPHSGFTESLSNNIYQIRKRLKTPHLVVKYFQVGRESNTNSVLVYVDNIANQLVVEEFIRRIESIDVDVAHSIGFLEEMLEDDCFSPFPQFLVTERSDRVTGNLSEGRIAYMLDGSPTAIIGPANFFSFYQSPDDYNGRFIIGTFYRMLRLSSFIVALLLPALYIAIISFHFEVIPESLTLPTKRAVEAIPYPPLFEALILEVTIELIREAAIRLPFPLGQTIGVVGGLVIGDAVVNAGFVSNVMVIVVALTAISSFVVPSVEMNSTVRILRFPFMLLATFFGFYGVTVGLVILMIHLIRLESLGLPYLSPLAPFHKSGFRDTIFRMPAWLQNTRPSQTLTPNKIRQGFSKRWHYANKK</sequence>
<dbReference type="Proteomes" id="UP000297776">
    <property type="component" value="Unassembled WGS sequence"/>
</dbReference>
<feature type="transmembrane region" description="Helical" evidence="3">
    <location>
        <begin position="427"/>
        <end position="452"/>
    </location>
</feature>
<comment type="similarity">
    <text evidence="1">Belongs to the GerABKA family.</text>
</comment>
<dbReference type="AlphaFoldDB" id="A0A4Y8LB38"/>
<dbReference type="InterPro" id="IPR004995">
    <property type="entry name" value="Spore_Ger"/>
</dbReference>
<accession>A0A4Y8LB38</accession>
<dbReference type="GO" id="GO:0016020">
    <property type="term" value="C:membrane"/>
    <property type="evidence" value="ECO:0007669"/>
    <property type="project" value="InterPro"/>
</dbReference>
<evidence type="ECO:0000256" key="1">
    <source>
        <dbReference type="ARBA" id="ARBA00005278"/>
    </source>
</evidence>
<organism evidence="4 5">
    <name type="scientific">Jeotgalibacillus salarius</name>
    <dbReference type="NCBI Taxonomy" id="546023"/>
    <lineage>
        <taxon>Bacteria</taxon>
        <taxon>Bacillati</taxon>
        <taxon>Bacillota</taxon>
        <taxon>Bacilli</taxon>
        <taxon>Bacillales</taxon>
        <taxon>Caryophanaceae</taxon>
        <taxon>Jeotgalibacillus</taxon>
    </lineage>
</organism>
<evidence type="ECO:0000313" key="4">
    <source>
        <dbReference type="EMBL" id="TFD99799.1"/>
    </source>
</evidence>
<keyword evidence="3" id="KW-0812">Transmembrane</keyword>
<dbReference type="EMBL" id="SORX01000008">
    <property type="protein sequence ID" value="TFD99799.1"/>
    <property type="molecule type" value="Genomic_DNA"/>
</dbReference>
<keyword evidence="5" id="KW-1185">Reference proteome</keyword>
<comment type="caution">
    <text evidence="4">The sequence shown here is derived from an EMBL/GenBank/DDBJ whole genome shotgun (WGS) entry which is preliminary data.</text>
</comment>
<evidence type="ECO:0000256" key="2">
    <source>
        <dbReference type="ARBA" id="ARBA00023136"/>
    </source>
</evidence>
<dbReference type="OrthoDB" id="9772630at2"/>
<feature type="transmembrane region" description="Helical" evidence="3">
    <location>
        <begin position="393"/>
        <end position="415"/>
    </location>
</feature>
<keyword evidence="2 3" id="KW-0472">Membrane</keyword>
<protein>
    <submittedName>
        <fullName evidence="4">Spore germination protein</fullName>
    </submittedName>
</protein>
<dbReference type="GO" id="GO:0009847">
    <property type="term" value="P:spore germination"/>
    <property type="evidence" value="ECO:0007669"/>
    <property type="project" value="InterPro"/>
</dbReference>
<name>A0A4Y8LB38_9BACL</name>
<keyword evidence="3" id="KW-1133">Transmembrane helix</keyword>
<feature type="transmembrane region" description="Helical" evidence="3">
    <location>
        <begin position="302"/>
        <end position="325"/>
    </location>
</feature>
<reference evidence="4 5" key="1">
    <citation type="submission" date="2019-03" db="EMBL/GenBank/DDBJ databases">
        <authorList>
            <person name="Yang Y."/>
        </authorList>
    </citation>
    <scope>NUCLEOTIDE SEQUENCE [LARGE SCALE GENOMIC DNA]</scope>
    <source>
        <strain evidence="4 5">ASL-1</strain>
    </source>
</reference>
<dbReference type="InterPro" id="IPR050768">
    <property type="entry name" value="UPF0353/GerABKA_families"/>
</dbReference>
<dbReference type="Pfam" id="PF03323">
    <property type="entry name" value="GerA"/>
    <property type="match status" value="1"/>
</dbReference>
<gene>
    <name evidence="4" type="ORF">E2626_13540</name>
</gene>
<evidence type="ECO:0000256" key="3">
    <source>
        <dbReference type="SAM" id="Phobius"/>
    </source>
</evidence>
<dbReference type="PANTHER" id="PTHR22550">
    <property type="entry name" value="SPORE GERMINATION PROTEIN"/>
    <property type="match status" value="1"/>
</dbReference>
<dbReference type="PIRSF" id="PIRSF005690">
    <property type="entry name" value="GerBA"/>
    <property type="match status" value="1"/>
</dbReference>
<evidence type="ECO:0000313" key="5">
    <source>
        <dbReference type="Proteomes" id="UP000297776"/>
    </source>
</evidence>
<proteinExistence type="inferred from homology"/>
<dbReference type="PANTHER" id="PTHR22550:SF5">
    <property type="entry name" value="LEUCINE ZIPPER PROTEIN 4"/>
    <property type="match status" value="1"/>
</dbReference>